<keyword evidence="1" id="KW-1133">Transmembrane helix</keyword>
<keyword evidence="1" id="KW-0812">Transmembrane</keyword>
<gene>
    <name evidence="2" type="ORF">Ldro_1628</name>
</gene>
<organism evidence="2 3">
    <name type="scientific">Legionella drozanskii LLAP-1</name>
    <dbReference type="NCBI Taxonomy" id="1212489"/>
    <lineage>
        <taxon>Bacteria</taxon>
        <taxon>Pseudomonadati</taxon>
        <taxon>Pseudomonadota</taxon>
        <taxon>Gammaproteobacteria</taxon>
        <taxon>Legionellales</taxon>
        <taxon>Legionellaceae</taxon>
        <taxon>Legionella</taxon>
    </lineage>
</organism>
<comment type="caution">
    <text evidence="2">The sequence shown here is derived from an EMBL/GenBank/DDBJ whole genome shotgun (WGS) entry which is preliminary data.</text>
</comment>
<protein>
    <submittedName>
        <fullName evidence="2">Uncharacterized protein</fullName>
    </submittedName>
</protein>
<dbReference type="EMBL" id="LNXY01000020">
    <property type="protein sequence ID" value="KTC88009.1"/>
    <property type="molecule type" value="Genomic_DNA"/>
</dbReference>
<reference evidence="2 3" key="1">
    <citation type="submission" date="2015-11" db="EMBL/GenBank/DDBJ databases">
        <title>Genomic analysis of 38 Legionella species identifies large and diverse effector repertoires.</title>
        <authorList>
            <person name="Burstein D."/>
            <person name="Amaro F."/>
            <person name="Zusman T."/>
            <person name="Lifshitz Z."/>
            <person name="Cohen O."/>
            <person name="Gilbert J.A."/>
            <person name="Pupko T."/>
            <person name="Shuman H.A."/>
            <person name="Segal G."/>
        </authorList>
    </citation>
    <scope>NUCLEOTIDE SEQUENCE [LARGE SCALE GENOMIC DNA]</scope>
    <source>
        <strain evidence="2 3">ATCC 700990</strain>
    </source>
</reference>
<sequence>MDVYPEFVRASAIYGEEWAWDCYTAWYLLGFIIVVEPVMGAVNSNCCLQKMVVICKK</sequence>
<dbReference type="PATRIC" id="fig|1212489.4.peg.1720"/>
<dbReference type="Proteomes" id="UP000054736">
    <property type="component" value="Unassembled WGS sequence"/>
</dbReference>
<dbReference type="RefSeq" id="WP_157066475.1">
    <property type="nucleotide sequence ID" value="NZ_CAAAIU010000002.1"/>
</dbReference>
<proteinExistence type="predicted"/>
<evidence type="ECO:0000313" key="2">
    <source>
        <dbReference type="EMBL" id="KTC88009.1"/>
    </source>
</evidence>
<dbReference type="AlphaFoldDB" id="A0A0W0SXG7"/>
<dbReference type="STRING" id="1212489.Ldro_1628"/>
<accession>A0A0W0SXG7</accession>
<evidence type="ECO:0000313" key="3">
    <source>
        <dbReference type="Proteomes" id="UP000054736"/>
    </source>
</evidence>
<feature type="transmembrane region" description="Helical" evidence="1">
    <location>
        <begin position="25"/>
        <end position="48"/>
    </location>
</feature>
<keyword evidence="1" id="KW-0472">Membrane</keyword>
<keyword evidence="3" id="KW-1185">Reference proteome</keyword>
<name>A0A0W0SXG7_9GAMM</name>
<evidence type="ECO:0000256" key="1">
    <source>
        <dbReference type="SAM" id="Phobius"/>
    </source>
</evidence>